<accession>K1R6Y9</accession>
<dbReference type="PROSITE" id="PS51450">
    <property type="entry name" value="LRR"/>
    <property type="match status" value="1"/>
</dbReference>
<dbReference type="PANTHER" id="PTHR24365">
    <property type="entry name" value="TOLL-LIKE RECEPTOR"/>
    <property type="match status" value="1"/>
</dbReference>
<comment type="similarity">
    <text evidence="2">Belongs to the Toll-like receptor family.</text>
</comment>
<dbReference type="InterPro" id="IPR035897">
    <property type="entry name" value="Toll_tir_struct_dom_sf"/>
</dbReference>
<keyword evidence="4" id="KW-0732">Signal</keyword>
<proteinExistence type="inferred from homology"/>
<gene>
    <name evidence="7" type="ORF">CGI_10023107</name>
</gene>
<dbReference type="GO" id="GO:0038023">
    <property type="term" value="F:signaling receptor activity"/>
    <property type="evidence" value="ECO:0007669"/>
    <property type="project" value="TreeGrafter"/>
</dbReference>
<dbReference type="GO" id="GO:0007165">
    <property type="term" value="P:signal transduction"/>
    <property type="evidence" value="ECO:0007669"/>
    <property type="project" value="InterPro"/>
</dbReference>
<dbReference type="InterPro" id="IPR001611">
    <property type="entry name" value="Leu-rich_rpt"/>
</dbReference>
<dbReference type="SMART" id="SM00255">
    <property type="entry name" value="TIR"/>
    <property type="match status" value="1"/>
</dbReference>
<dbReference type="InterPro" id="IPR032675">
    <property type="entry name" value="LRR_dom_sf"/>
</dbReference>
<evidence type="ECO:0000313" key="7">
    <source>
        <dbReference type="EMBL" id="EKC36960.1"/>
    </source>
</evidence>
<dbReference type="PROSITE" id="PS50104">
    <property type="entry name" value="TIR"/>
    <property type="match status" value="1"/>
</dbReference>
<keyword evidence="6" id="KW-0472">Membrane</keyword>
<dbReference type="PANTHER" id="PTHR24365:SF541">
    <property type="entry name" value="PROTEIN TOLL-RELATED"/>
    <property type="match status" value="1"/>
</dbReference>
<dbReference type="GO" id="GO:0005886">
    <property type="term" value="C:plasma membrane"/>
    <property type="evidence" value="ECO:0007669"/>
    <property type="project" value="TreeGrafter"/>
</dbReference>
<dbReference type="SUPFAM" id="SSF52200">
    <property type="entry name" value="Toll/Interleukin receptor TIR domain"/>
    <property type="match status" value="1"/>
</dbReference>
<protein>
    <submittedName>
        <fullName evidence="7">Toll-like receptor 6</fullName>
    </submittedName>
</protein>
<evidence type="ECO:0000256" key="1">
    <source>
        <dbReference type="ARBA" id="ARBA00004167"/>
    </source>
</evidence>
<dbReference type="InterPro" id="IPR000157">
    <property type="entry name" value="TIR_dom"/>
</dbReference>
<reference evidence="7" key="1">
    <citation type="journal article" date="2012" name="Nature">
        <title>The oyster genome reveals stress adaptation and complexity of shell formation.</title>
        <authorList>
            <person name="Zhang G."/>
            <person name="Fang X."/>
            <person name="Guo X."/>
            <person name="Li L."/>
            <person name="Luo R."/>
            <person name="Xu F."/>
            <person name="Yang P."/>
            <person name="Zhang L."/>
            <person name="Wang X."/>
            <person name="Qi H."/>
            <person name="Xiong Z."/>
            <person name="Que H."/>
            <person name="Xie Y."/>
            <person name="Holland P.W."/>
            <person name="Paps J."/>
            <person name="Zhu Y."/>
            <person name="Wu F."/>
            <person name="Chen Y."/>
            <person name="Wang J."/>
            <person name="Peng C."/>
            <person name="Meng J."/>
            <person name="Yang L."/>
            <person name="Liu J."/>
            <person name="Wen B."/>
            <person name="Zhang N."/>
            <person name="Huang Z."/>
            <person name="Zhu Q."/>
            <person name="Feng Y."/>
            <person name="Mount A."/>
            <person name="Hedgecock D."/>
            <person name="Xu Z."/>
            <person name="Liu Y."/>
            <person name="Domazet-Loso T."/>
            <person name="Du Y."/>
            <person name="Sun X."/>
            <person name="Zhang S."/>
            <person name="Liu B."/>
            <person name="Cheng P."/>
            <person name="Jiang X."/>
            <person name="Li J."/>
            <person name="Fan D."/>
            <person name="Wang W."/>
            <person name="Fu W."/>
            <person name="Wang T."/>
            <person name="Wang B."/>
            <person name="Zhang J."/>
            <person name="Peng Z."/>
            <person name="Li Y."/>
            <person name="Li N."/>
            <person name="Wang J."/>
            <person name="Chen M."/>
            <person name="He Y."/>
            <person name="Tan F."/>
            <person name="Song X."/>
            <person name="Zheng Q."/>
            <person name="Huang R."/>
            <person name="Yang H."/>
            <person name="Du X."/>
            <person name="Chen L."/>
            <person name="Yang M."/>
            <person name="Gaffney P.M."/>
            <person name="Wang S."/>
            <person name="Luo L."/>
            <person name="She Z."/>
            <person name="Ming Y."/>
            <person name="Huang W."/>
            <person name="Zhang S."/>
            <person name="Huang B."/>
            <person name="Zhang Y."/>
            <person name="Qu T."/>
            <person name="Ni P."/>
            <person name="Miao G."/>
            <person name="Wang J."/>
            <person name="Wang Q."/>
            <person name="Steinberg C.E."/>
            <person name="Wang H."/>
            <person name="Li N."/>
            <person name="Qian L."/>
            <person name="Zhang G."/>
            <person name="Li Y."/>
            <person name="Yang H."/>
            <person name="Liu X."/>
            <person name="Wang J."/>
            <person name="Yin Y."/>
            <person name="Wang J."/>
        </authorList>
    </citation>
    <scope>NUCLEOTIDE SEQUENCE [LARGE SCALE GENOMIC DNA]</scope>
    <source>
        <strain evidence="7">05x7-T-G4-1.051#20</strain>
    </source>
</reference>
<dbReference type="InParanoid" id="K1R6Y9"/>
<dbReference type="EMBL" id="JH816585">
    <property type="protein sequence ID" value="EKC36960.1"/>
    <property type="molecule type" value="Genomic_DNA"/>
</dbReference>
<dbReference type="HOGENOM" id="CLU_409550_0_0_1"/>
<keyword evidence="3" id="KW-0812">Transmembrane</keyword>
<dbReference type="Gene3D" id="3.80.10.10">
    <property type="entry name" value="Ribonuclease Inhibitor"/>
    <property type="match status" value="1"/>
</dbReference>
<dbReference type="SUPFAM" id="SSF52058">
    <property type="entry name" value="L domain-like"/>
    <property type="match status" value="2"/>
</dbReference>
<evidence type="ECO:0000256" key="4">
    <source>
        <dbReference type="ARBA" id="ARBA00022729"/>
    </source>
</evidence>
<sequence length="614" mass="71919">MYKRIKFALQAEEHKGESIFAADEGHLRNDRSRDSNLPPTWQDFCTLKGTENNGTLLSYECSIDGFSSGRWNFSQLRDYISAKHFKYAFDVQCRNNSNISFPFNGKARNIVKLHVRDCIATDYYSDFQNADLDKIPDELEEVVLINVQRVISVKAMMKNLQIKPENIPRNVNCGDEDTLKVKIERNESYSFVGNLPNISTFITIASSNIINKRISSQKCSFKNLQLLETSAQSSRSRYFAEFLTESNRFPELRILNISHSSLYYVPEQFKNWIIYFPKLEYLDMSHNKIQDIVLSMPKDYDPTSARLTLDLTFNDIRQISVRFLEKIVLARHLYVIIDNNPINCSCTDQMRDVLEYIRDTDWNSVKYERHQYIRDLKCQFPENIKGRRLRDLTDNDIGCGFKMLPIIVVLSILICFLLIFLFLIIRYRLQIRLFCAQRLSGISSDNSIDMDAEKSFKFDALICHGLFDEEWARSTFIENRHKLLSHLKLGFYREDATDQKNNFEKLIDQMKSSKYVVVLLSRQFLEGEFLTPGFQEALQQSNEHLTRKRSILVLMDDIPTQEETICLRRSLQTFTCIHKNDTRFTDKFLYLLSSKGDLAWCEYNEGNRQQYVAI</sequence>
<dbReference type="AlphaFoldDB" id="K1R6Y9"/>
<name>K1R6Y9_MAGGI</name>
<keyword evidence="5" id="KW-1133">Transmembrane helix</keyword>
<keyword evidence="7" id="KW-0675">Receptor</keyword>
<evidence type="ECO:0000256" key="5">
    <source>
        <dbReference type="ARBA" id="ARBA00022989"/>
    </source>
</evidence>
<comment type="subcellular location">
    <subcellularLocation>
        <location evidence="1">Membrane</location>
        <topology evidence="1">Single-pass membrane protein</topology>
    </subcellularLocation>
</comment>
<evidence type="ECO:0000256" key="3">
    <source>
        <dbReference type="ARBA" id="ARBA00022692"/>
    </source>
</evidence>
<organism evidence="7">
    <name type="scientific">Magallana gigas</name>
    <name type="common">Pacific oyster</name>
    <name type="synonym">Crassostrea gigas</name>
    <dbReference type="NCBI Taxonomy" id="29159"/>
    <lineage>
        <taxon>Eukaryota</taxon>
        <taxon>Metazoa</taxon>
        <taxon>Spiralia</taxon>
        <taxon>Lophotrochozoa</taxon>
        <taxon>Mollusca</taxon>
        <taxon>Bivalvia</taxon>
        <taxon>Autobranchia</taxon>
        <taxon>Pteriomorphia</taxon>
        <taxon>Ostreida</taxon>
        <taxon>Ostreoidea</taxon>
        <taxon>Ostreidae</taxon>
        <taxon>Magallana</taxon>
    </lineage>
</organism>
<dbReference type="Gene3D" id="3.40.50.10140">
    <property type="entry name" value="Toll/interleukin-1 receptor homology (TIR) domain"/>
    <property type="match status" value="1"/>
</dbReference>
<evidence type="ECO:0000256" key="6">
    <source>
        <dbReference type="ARBA" id="ARBA00023136"/>
    </source>
</evidence>
<evidence type="ECO:0000256" key="2">
    <source>
        <dbReference type="ARBA" id="ARBA00009634"/>
    </source>
</evidence>